<accession>A0A831ZR71</accession>
<feature type="region of interest" description="Disordered" evidence="1">
    <location>
        <begin position="43"/>
        <end position="62"/>
    </location>
</feature>
<evidence type="ECO:0000256" key="1">
    <source>
        <dbReference type="SAM" id="MobiDB-lite"/>
    </source>
</evidence>
<dbReference type="InterPro" id="IPR048574">
    <property type="entry name" value="RUBY_RBDX"/>
</dbReference>
<evidence type="ECO:0000259" key="2">
    <source>
        <dbReference type="Pfam" id="PF21349"/>
    </source>
</evidence>
<proteinExistence type="predicted"/>
<dbReference type="AlphaFoldDB" id="A0A831ZR71"/>
<dbReference type="Gene3D" id="2.20.28.10">
    <property type="match status" value="1"/>
</dbReference>
<feature type="domain" description="Rubrerythrin rubredoxin-like" evidence="2">
    <location>
        <begin position="4"/>
        <end position="30"/>
    </location>
</feature>
<gene>
    <name evidence="3" type="ORF">ENS06_04100</name>
</gene>
<name>A0A831ZR71_9BACT</name>
<protein>
    <recommendedName>
        <fullName evidence="2">Rubrerythrin rubredoxin-like domain-containing protein</fullName>
    </recommendedName>
</protein>
<reference evidence="3" key="1">
    <citation type="journal article" date="2020" name="mSystems">
        <title>Genome- and Community-Level Interaction Insights into Carbon Utilization and Element Cycling Functions of Hydrothermarchaeota in Hydrothermal Sediment.</title>
        <authorList>
            <person name="Zhou Z."/>
            <person name="Liu Y."/>
            <person name="Xu W."/>
            <person name="Pan J."/>
            <person name="Luo Z.H."/>
            <person name="Li M."/>
        </authorList>
    </citation>
    <scope>NUCLEOTIDE SEQUENCE [LARGE SCALE GENOMIC DNA]</scope>
    <source>
        <strain evidence="3">SpSt-456</strain>
    </source>
</reference>
<dbReference type="EMBL" id="DSTK01000013">
    <property type="protein sequence ID" value="HFK96494.1"/>
    <property type="molecule type" value="Genomic_DNA"/>
</dbReference>
<evidence type="ECO:0000313" key="3">
    <source>
        <dbReference type="EMBL" id="HFK96494.1"/>
    </source>
</evidence>
<comment type="caution">
    <text evidence="3">The sequence shown here is derived from an EMBL/GenBank/DDBJ whole genome shotgun (WGS) entry which is preliminary data.</text>
</comment>
<sequence length="62" mass="6847">MTMWKCNKCGHTLDALSPPETCPSCKEKCEFLDVTCYIPECGGPGSGNVNPQVFQESYKSQK</sequence>
<dbReference type="Pfam" id="PF21349">
    <property type="entry name" value="RUBY_RBDX"/>
    <property type="match status" value="1"/>
</dbReference>
<feature type="compositionally biased region" description="Polar residues" evidence="1">
    <location>
        <begin position="47"/>
        <end position="62"/>
    </location>
</feature>
<organism evidence="3">
    <name type="scientific">Desulfacinum infernum</name>
    <dbReference type="NCBI Taxonomy" id="35837"/>
    <lineage>
        <taxon>Bacteria</taxon>
        <taxon>Pseudomonadati</taxon>
        <taxon>Thermodesulfobacteriota</taxon>
        <taxon>Syntrophobacteria</taxon>
        <taxon>Syntrophobacterales</taxon>
        <taxon>Syntrophobacteraceae</taxon>
        <taxon>Desulfacinum</taxon>
    </lineage>
</organism>
<dbReference type="SUPFAM" id="SSF57802">
    <property type="entry name" value="Rubredoxin-like"/>
    <property type="match status" value="1"/>
</dbReference>